<evidence type="ECO:0000313" key="1">
    <source>
        <dbReference type="EMBL" id="KAL2486953.1"/>
    </source>
</evidence>
<proteinExistence type="predicted"/>
<organism evidence="1 2">
    <name type="scientific">Abeliophyllum distichum</name>
    <dbReference type="NCBI Taxonomy" id="126358"/>
    <lineage>
        <taxon>Eukaryota</taxon>
        <taxon>Viridiplantae</taxon>
        <taxon>Streptophyta</taxon>
        <taxon>Embryophyta</taxon>
        <taxon>Tracheophyta</taxon>
        <taxon>Spermatophyta</taxon>
        <taxon>Magnoliopsida</taxon>
        <taxon>eudicotyledons</taxon>
        <taxon>Gunneridae</taxon>
        <taxon>Pentapetalae</taxon>
        <taxon>asterids</taxon>
        <taxon>lamiids</taxon>
        <taxon>Lamiales</taxon>
        <taxon>Oleaceae</taxon>
        <taxon>Forsythieae</taxon>
        <taxon>Abeliophyllum</taxon>
    </lineage>
</organism>
<evidence type="ECO:0000313" key="2">
    <source>
        <dbReference type="Proteomes" id="UP001604336"/>
    </source>
</evidence>
<dbReference type="AlphaFoldDB" id="A0ABD1RGN7"/>
<name>A0ABD1RGN7_9LAMI</name>
<keyword evidence="2" id="KW-1185">Reference proteome</keyword>
<sequence length="117" mass="13213">MRDCLEFFVNLTGIPTEELSVDNVPVVRGYANVFPEDAGNVDGDEWQDVAKMVYNLLWAFAVPILLQDIDYKAFCVELTALWGEAWGDALEFLEAERVPSEMRISEDAPSHISDIEE</sequence>
<gene>
    <name evidence="1" type="ORF">Adt_31709</name>
</gene>
<accession>A0ABD1RGN7</accession>
<comment type="caution">
    <text evidence="1">The sequence shown here is derived from an EMBL/GenBank/DDBJ whole genome shotgun (WGS) entry which is preliminary data.</text>
</comment>
<dbReference type="EMBL" id="JBFOLK010000009">
    <property type="protein sequence ID" value="KAL2486953.1"/>
    <property type="molecule type" value="Genomic_DNA"/>
</dbReference>
<dbReference type="Proteomes" id="UP001604336">
    <property type="component" value="Unassembled WGS sequence"/>
</dbReference>
<reference evidence="2" key="1">
    <citation type="submission" date="2024-07" db="EMBL/GenBank/DDBJ databases">
        <title>Two chromosome-level genome assemblies of Korean endemic species Abeliophyllum distichum and Forsythia ovata (Oleaceae).</title>
        <authorList>
            <person name="Jang H."/>
        </authorList>
    </citation>
    <scope>NUCLEOTIDE SEQUENCE [LARGE SCALE GENOMIC DNA]</scope>
</reference>
<protein>
    <submittedName>
        <fullName evidence="1">Uncharacterized protein</fullName>
    </submittedName>
</protein>